<feature type="compositionally biased region" description="Basic and acidic residues" evidence="2">
    <location>
        <begin position="16"/>
        <end position="25"/>
    </location>
</feature>
<keyword evidence="3" id="KW-0472">Membrane</keyword>
<dbReference type="GO" id="GO:0051301">
    <property type="term" value="P:cell division"/>
    <property type="evidence" value="ECO:0007669"/>
    <property type="project" value="UniProtKB-KW"/>
</dbReference>
<evidence type="ECO:0000256" key="3">
    <source>
        <dbReference type="SAM" id="Phobius"/>
    </source>
</evidence>
<feature type="region of interest" description="Disordered" evidence="2">
    <location>
        <begin position="1"/>
        <end position="54"/>
    </location>
</feature>
<name>A0A841INF9_9ACTN</name>
<accession>A0A841INF9</accession>
<dbReference type="Proteomes" id="UP000536604">
    <property type="component" value="Unassembled WGS sequence"/>
</dbReference>
<keyword evidence="3" id="KW-1133">Transmembrane helix</keyword>
<sequence length="172" mass="19383">MSRESRQQTPKARKTSRADERDRRAARGAGSAGRTRGSRTAGSPSPAAAPRRPRPAFTSRAAILVLVVCVIALSLAYPLREYAAQRAEIAQLREEQARMRESVEELSLREQALGREEYIESEARARLHYQYPGETAYIVIRPEDEDGDEDVSGPRDPWFEVLWRSVEEADGR</sequence>
<feature type="transmembrane region" description="Helical" evidence="3">
    <location>
        <begin position="61"/>
        <end position="79"/>
    </location>
</feature>
<evidence type="ECO:0000256" key="1">
    <source>
        <dbReference type="SAM" id="Coils"/>
    </source>
</evidence>
<dbReference type="AlphaFoldDB" id="A0A841INF9"/>
<keyword evidence="5" id="KW-1185">Reference proteome</keyword>
<organism evidence="4 5">
    <name type="scientific">Nocardiopsis algeriensis</name>
    <dbReference type="NCBI Taxonomy" id="1478215"/>
    <lineage>
        <taxon>Bacteria</taxon>
        <taxon>Bacillati</taxon>
        <taxon>Actinomycetota</taxon>
        <taxon>Actinomycetes</taxon>
        <taxon>Streptosporangiales</taxon>
        <taxon>Nocardiopsidaceae</taxon>
        <taxon>Nocardiopsis</taxon>
    </lineage>
</organism>
<evidence type="ECO:0000313" key="5">
    <source>
        <dbReference type="Proteomes" id="UP000536604"/>
    </source>
</evidence>
<keyword evidence="1" id="KW-0175">Coiled coil</keyword>
<dbReference type="Pfam" id="PF04977">
    <property type="entry name" value="DivIC"/>
    <property type="match status" value="1"/>
</dbReference>
<keyword evidence="4" id="KW-0131">Cell cycle</keyword>
<feature type="compositionally biased region" description="Low complexity" evidence="2">
    <location>
        <begin position="27"/>
        <end position="54"/>
    </location>
</feature>
<evidence type="ECO:0000313" key="4">
    <source>
        <dbReference type="EMBL" id="MBB6120193.1"/>
    </source>
</evidence>
<protein>
    <submittedName>
        <fullName evidence="4">Cell division protein FtsB</fullName>
    </submittedName>
</protein>
<comment type="caution">
    <text evidence="4">The sequence shown here is derived from an EMBL/GenBank/DDBJ whole genome shotgun (WGS) entry which is preliminary data.</text>
</comment>
<keyword evidence="4" id="KW-0132">Cell division</keyword>
<proteinExistence type="predicted"/>
<feature type="coiled-coil region" evidence="1">
    <location>
        <begin position="82"/>
        <end position="109"/>
    </location>
</feature>
<dbReference type="InterPro" id="IPR007060">
    <property type="entry name" value="FtsL/DivIC"/>
</dbReference>
<reference evidence="4 5" key="1">
    <citation type="submission" date="2020-08" db="EMBL/GenBank/DDBJ databases">
        <title>Genomic Encyclopedia of Type Strains, Phase III (KMG-III): the genomes of soil and plant-associated and newly described type strains.</title>
        <authorList>
            <person name="Whitman W."/>
        </authorList>
    </citation>
    <scope>NUCLEOTIDE SEQUENCE [LARGE SCALE GENOMIC DNA]</scope>
    <source>
        <strain evidence="4 5">CECT 8712</strain>
    </source>
</reference>
<keyword evidence="3" id="KW-0812">Transmembrane</keyword>
<gene>
    <name evidence="4" type="ORF">FHS13_002145</name>
</gene>
<evidence type="ECO:0000256" key="2">
    <source>
        <dbReference type="SAM" id="MobiDB-lite"/>
    </source>
</evidence>
<dbReference type="EMBL" id="JACHJO010000006">
    <property type="protein sequence ID" value="MBB6120193.1"/>
    <property type="molecule type" value="Genomic_DNA"/>
</dbReference>